<dbReference type="EMBL" id="JAQQAF010000003">
    <property type="protein sequence ID" value="KAJ8499294.1"/>
    <property type="molecule type" value="Genomic_DNA"/>
</dbReference>
<reference evidence="2 3" key="1">
    <citation type="submission" date="2022-12" db="EMBL/GenBank/DDBJ databases">
        <title>Chromosome-scale assembly of the Ensete ventricosum genome.</title>
        <authorList>
            <person name="Dussert Y."/>
            <person name="Stocks J."/>
            <person name="Wendawek A."/>
            <person name="Woldeyes F."/>
            <person name="Nichols R.A."/>
            <person name="Borrell J.S."/>
        </authorList>
    </citation>
    <scope>NUCLEOTIDE SEQUENCE [LARGE SCALE GENOMIC DNA]</scope>
    <source>
        <strain evidence="3">cv. Maze</strain>
        <tissue evidence="2">Seeds</tissue>
    </source>
</reference>
<dbReference type="AlphaFoldDB" id="A0AAV8RBS8"/>
<evidence type="ECO:0008006" key="4">
    <source>
        <dbReference type="Google" id="ProtNLM"/>
    </source>
</evidence>
<dbReference type="Proteomes" id="UP001222027">
    <property type="component" value="Unassembled WGS sequence"/>
</dbReference>
<sequence>MFPLTYVGNQFQEEKQLQEQEENVSDSIYHEVTDKTGDVSLGSHADLSTLVKNNDMLLRQPPINQKGDAVDQSVETSFPIPADRVSPSSVGLVPDSHGPAYPAEMDLRKAINAGGFHVKSSDLQLPVKETRSGPQPPITGRSQQRSSSVANFLKPKQAEYANNAVFDEEEPVKRNLFDGDSNVYTPSLVNTNKMLTRAKVMVQFKDQRSARVQPQSYFHGMRSCKVYKSMTELSGTWASNSLIEKVGDEAERINSPSMLSSRRSLTLTTQMIQQL</sequence>
<protein>
    <recommendedName>
        <fullName evidence="4">DUF4005 domain-containing protein</fullName>
    </recommendedName>
</protein>
<organism evidence="2 3">
    <name type="scientific">Ensete ventricosum</name>
    <name type="common">Abyssinian banana</name>
    <name type="synonym">Musa ensete</name>
    <dbReference type="NCBI Taxonomy" id="4639"/>
    <lineage>
        <taxon>Eukaryota</taxon>
        <taxon>Viridiplantae</taxon>
        <taxon>Streptophyta</taxon>
        <taxon>Embryophyta</taxon>
        <taxon>Tracheophyta</taxon>
        <taxon>Spermatophyta</taxon>
        <taxon>Magnoliopsida</taxon>
        <taxon>Liliopsida</taxon>
        <taxon>Zingiberales</taxon>
        <taxon>Musaceae</taxon>
        <taxon>Ensete</taxon>
    </lineage>
</organism>
<feature type="region of interest" description="Disordered" evidence="1">
    <location>
        <begin position="127"/>
        <end position="148"/>
    </location>
</feature>
<evidence type="ECO:0000313" key="2">
    <source>
        <dbReference type="EMBL" id="KAJ8499294.1"/>
    </source>
</evidence>
<evidence type="ECO:0000256" key="1">
    <source>
        <dbReference type="SAM" id="MobiDB-lite"/>
    </source>
</evidence>
<name>A0AAV8RBS8_ENSVE</name>
<proteinExistence type="predicted"/>
<accession>A0AAV8RBS8</accession>
<comment type="caution">
    <text evidence="2">The sequence shown here is derived from an EMBL/GenBank/DDBJ whole genome shotgun (WGS) entry which is preliminary data.</text>
</comment>
<gene>
    <name evidence="2" type="ORF">OPV22_009846</name>
</gene>
<evidence type="ECO:0000313" key="3">
    <source>
        <dbReference type="Proteomes" id="UP001222027"/>
    </source>
</evidence>
<keyword evidence="3" id="KW-1185">Reference proteome</keyword>